<dbReference type="FunFam" id="3.40.50.720:FF:000084">
    <property type="entry name" value="Short-chain dehydrogenase reductase"/>
    <property type="match status" value="1"/>
</dbReference>
<keyword evidence="2 6" id="KW-0560">Oxidoreductase</keyword>
<dbReference type="Pfam" id="PF13561">
    <property type="entry name" value="adh_short_C2"/>
    <property type="match status" value="1"/>
</dbReference>
<dbReference type="InterPro" id="IPR036291">
    <property type="entry name" value="NAD(P)-bd_dom_sf"/>
</dbReference>
<dbReference type="PRINTS" id="PR00081">
    <property type="entry name" value="GDHRDH"/>
</dbReference>
<dbReference type="KEGG" id="ccs:CCNA_02738"/>
<dbReference type="PATRIC" id="fig|565050.3.peg.2684"/>
<evidence type="ECO:0000256" key="2">
    <source>
        <dbReference type="ARBA" id="ARBA00023002"/>
    </source>
</evidence>
<dbReference type="RefSeq" id="YP_002518111.1">
    <property type="nucleotide sequence ID" value="NC_011916.1"/>
</dbReference>
<dbReference type="HOGENOM" id="CLU_010194_1_3_5"/>
<dbReference type="SUPFAM" id="SSF51735">
    <property type="entry name" value="NAD(P)-binding Rossmann-fold domains"/>
    <property type="match status" value="1"/>
</dbReference>
<feature type="domain" description="Ketoreductase" evidence="5">
    <location>
        <begin position="15"/>
        <end position="203"/>
    </location>
</feature>
<evidence type="ECO:0000256" key="1">
    <source>
        <dbReference type="ARBA" id="ARBA00006484"/>
    </source>
</evidence>
<name>A0A0H3C9W0_CAUVN</name>
<dbReference type="EMBL" id="CP001340">
    <property type="protein sequence ID" value="ACL96203.1"/>
    <property type="molecule type" value="Genomic_DNA"/>
</dbReference>
<dbReference type="EC" id="1.1.1.175" evidence="3"/>
<dbReference type="PhylomeDB" id="A0A0H3C9W0"/>
<dbReference type="PANTHER" id="PTHR42760:SF133">
    <property type="entry name" value="3-OXOACYL-[ACYL-CARRIER-PROTEIN] REDUCTASE"/>
    <property type="match status" value="1"/>
</dbReference>
<dbReference type="GeneID" id="7330899"/>
<dbReference type="RefSeq" id="WP_012640550.1">
    <property type="nucleotide sequence ID" value="NC_011916.1"/>
</dbReference>
<dbReference type="PROSITE" id="PS00061">
    <property type="entry name" value="ADH_SHORT"/>
    <property type="match status" value="1"/>
</dbReference>
<dbReference type="InterPro" id="IPR057326">
    <property type="entry name" value="KR_dom"/>
</dbReference>
<reference evidence="6 7" key="1">
    <citation type="journal article" date="2010" name="J. Bacteriol.">
        <title>The genetic basis of laboratory adaptation in Caulobacter crescentus.</title>
        <authorList>
            <person name="Marks M.E."/>
            <person name="Castro-Rojas C.M."/>
            <person name="Teiling C."/>
            <person name="Du L."/>
            <person name="Kapatral V."/>
            <person name="Walunas T.L."/>
            <person name="Crosson S."/>
        </authorList>
    </citation>
    <scope>NUCLEOTIDE SEQUENCE [LARGE SCALE GENOMIC DNA]</scope>
    <source>
        <strain evidence="7">NA1000 / CB15N</strain>
    </source>
</reference>
<dbReference type="GO" id="GO:0048038">
    <property type="term" value="F:quinone binding"/>
    <property type="evidence" value="ECO:0007669"/>
    <property type="project" value="TreeGrafter"/>
</dbReference>
<evidence type="ECO:0000313" key="7">
    <source>
        <dbReference type="Proteomes" id="UP000001364"/>
    </source>
</evidence>
<keyword evidence="7" id="KW-1185">Reference proteome</keyword>
<accession>A0A0H3C9W0</accession>
<protein>
    <recommendedName>
        <fullName evidence="4">D-xylose 1-dehydrogenase</fullName>
        <ecNumber evidence="3">1.1.1.175</ecNumber>
    </recommendedName>
</protein>
<dbReference type="PANTHER" id="PTHR42760">
    <property type="entry name" value="SHORT-CHAIN DEHYDROGENASES/REDUCTASES FAMILY MEMBER"/>
    <property type="match status" value="1"/>
</dbReference>
<dbReference type="Proteomes" id="UP000001364">
    <property type="component" value="Chromosome"/>
</dbReference>
<dbReference type="GO" id="GO:0047838">
    <property type="term" value="F:D-xylose 1-dehydrogenase (NAD+) activity"/>
    <property type="evidence" value="ECO:0007669"/>
    <property type="project" value="UniProtKB-EC"/>
</dbReference>
<evidence type="ECO:0000256" key="4">
    <source>
        <dbReference type="ARBA" id="ARBA00069939"/>
    </source>
</evidence>
<evidence type="ECO:0000256" key="3">
    <source>
        <dbReference type="ARBA" id="ARBA00066641"/>
    </source>
</evidence>
<evidence type="ECO:0000259" key="5">
    <source>
        <dbReference type="SMART" id="SM00822"/>
    </source>
</evidence>
<dbReference type="Gene3D" id="3.40.50.720">
    <property type="entry name" value="NAD(P)-binding Rossmann-like Domain"/>
    <property type="match status" value="1"/>
</dbReference>
<dbReference type="AlphaFoldDB" id="A0A0H3C9W0"/>
<gene>
    <name evidence="6" type="ordered locus">CCNA_02738</name>
</gene>
<dbReference type="InterPro" id="IPR020904">
    <property type="entry name" value="Sc_DH/Rdtase_CS"/>
</dbReference>
<comment type="similarity">
    <text evidence="1">Belongs to the short-chain dehydrogenases/reductases (SDR) family.</text>
</comment>
<proteinExistence type="inferred from homology"/>
<organism evidence="6 7">
    <name type="scientific">Caulobacter vibrioides (strain NA1000 / CB15N)</name>
    <name type="common">Caulobacter crescentus</name>
    <dbReference type="NCBI Taxonomy" id="565050"/>
    <lineage>
        <taxon>Bacteria</taxon>
        <taxon>Pseudomonadati</taxon>
        <taxon>Pseudomonadota</taxon>
        <taxon>Alphaproteobacteria</taxon>
        <taxon>Caulobacterales</taxon>
        <taxon>Caulobacteraceae</taxon>
        <taxon>Caulobacter</taxon>
    </lineage>
</organism>
<dbReference type="SMART" id="SM00822">
    <property type="entry name" value="PKS_KR"/>
    <property type="match status" value="1"/>
</dbReference>
<evidence type="ECO:0000313" key="6">
    <source>
        <dbReference type="EMBL" id="ACL96203.1"/>
    </source>
</evidence>
<dbReference type="OrthoDB" id="198783at2"/>
<dbReference type="PRINTS" id="PR00080">
    <property type="entry name" value="SDRFAMILY"/>
</dbReference>
<dbReference type="CDD" id="cd05233">
    <property type="entry name" value="SDR_c"/>
    <property type="match status" value="1"/>
</dbReference>
<dbReference type="GO" id="GO:0006633">
    <property type="term" value="P:fatty acid biosynthetic process"/>
    <property type="evidence" value="ECO:0007669"/>
    <property type="project" value="TreeGrafter"/>
</dbReference>
<sequence>MFGRDAMLGRDFEGFTVVVTGGSTGLGRAIAVETARRGAGLVVINFARSAEEAEETARLVQAEGAKAVLAQGDVSSDEDCRRIAAAADASGRIDALFNNAGMTKFAPNHADLDAVNAEDFLRLYSVNVVGAFQMVRAARTLLEAAPSPGAVVNTSSIAGVVGNGSSVPYAASKGAMTTMTLSLARALAPRIRVNAVCPGFIDTPWFEKAMDAERIDRLRAGAAAATPLKVASTAEDIAGAAVFLASPASRHVTGETLLVDGGLHLGGASLSMR</sequence>
<dbReference type="InterPro" id="IPR002347">
    <property type="entry name" value="SDR_fam"/>
</dbReference>